<reference evidence="3" key="1">
    <citation type="submission" date="2020-10" db="EMBL/GenBank/DDBJ databases">
        <authorList>
            <person name="Han B."/>
            <person name="Lu T."/>
            <person name="Zhao Q."/>
            <person name="Huang X."/>
            <person name="Zhao Y."/>
        </authorList>
    </citation>
    <scope>NUCLEOTIDE SEQUENCE</scope>
</reference>
<evidence type="ECO:0000313" key="4">
    <source>
        <dbReference type="Proteomes" id="UP000604825"/>
    </source>
</evidence>
<dbReference type="EMBL" id="CAJGYO010000003">
    <property type="protein sequence ID" value="CAD6221577.1"/>
    <property type="molecule type" value="Genomic_DNA"/>
</dbReference>
<dbReference type="Pfam" id="PF00646">
    <property type="entry name" value="F-box"/>
    <property type="match status" value="1"/>
</dbReference>
<proteinExistence type="predicted"/>
<dbReference type="PANTHER" id="PTHR32133">
    <property type="entry name" value="OS07G0120400 PROTEIN"/>
    <property type="match status" value="1"/>
</dbReference>
<protein>
    <recommendedName>
        <fullName evidence="5">F-box domain-containing protein</fullName>
    </recommendedName>
</protein>
<comment type="caution">
    <text evidence="3">The sequence shown here is derived from an EMBL/GenBank/DDBJ whole genome shotgun (WGS) entry which is preliminary data.</text>
</comment>
<evidence type="ECO:0008006" key="5">
    <source>
        <dbReference type="Google" id="ProtNLM"/>
    </source>
</evidence>
<dbReference type="OrthoDB" id="686044at2759"/>
<dbReference type="Gene3D" id="1.20.1280.50">
    <property type="match status" value="1"/>
</dbReference>
<evidence type="ECO:0000313" key="3">
    <source>
        <dbReference type="EMBL" id="CAD6221577.1"/>
    </source>
</evidence>
<feature type="domain" description="F-box" evidence="1">
    <location>
        <begin position="13"/>
        <end position="50"/>
    </location>
</feature>
<dbReference type="AlphaFoldDB" id="A0A811NFY6"/>
<accession>A0A811NFY6</accession>
<evidence type="ECO:0000259" key="2">
    <source>
        <dbReference type="Pfam" id="PF23635"/>
    </source>
</evidence>
<sequence>MAEPSSPPRSLMEELIEEILLRLPPQEPASLVRAALVCKPWRCLVSNPRFQRRFREFHRTPPMLGFLCNHHGNGCSFVRTTASSPLHATRSRWCPLDARHGRVLLREPTQNVLVVWDPITEDRQELPVPPRRAVSCTAAVLCAAAGGAGAGASDHHDCHRGGSFLVVFVGTDPRDMFVCTYDSSDYFAVWSEPISLQHLNDCYIYSGYSPAVLLGNELYFGIPMTNTALQYDLELREISWIQLPTMHYCYQRSVLTTTEDGLGLVSLLDGQLCMWLRMDTPEASAGWTQIKAIDLGMRLQVDPVFIPYAFVVGFADGLDIVFVTVNGALYTVDLKTYMVKKVYNGRAIHSVFPYMRFYSPGI</sequence>
<dbReference type="InterPro" id="IPR056594">
    <property type="entry name" value="AT5G49610-like_b-prop"/>
</dbReference>
<dbReference type="SUPFAM" id="SSF81383">
    <property type="entry name" value="F-box domain"/>
    <property type="match status" value="1"/>
</dbReference>
<organism evidence="3 4">
    <name type="scientific">Miscanthus lutarioriparius</name>
    <dbReference type="NCBI Taxonomy" id="422564"/>
    <lineage>
        <taxon>Eukaryota</taxon>
        <taxon>Viridiplantae</taxon>
        <taxon>Streptophyta</taxon>
        <taxon>Embryophyta</taxon>
        <taxon>Tracheophyta</taxon>
        <taxon>Spermatophyta</taxon>
        <taxon>Magnoliopsida</taxon>
        <taxon>Liliopsida</taxon>
        <taxon>Poales</taxon>
        <taxon>Poaceae</taxon>
        <taxon>PACMAD clade</taxon>
        <taxon>Panicoideae</taxon>
        <taxon>Andropogonodae</taxon>
        <taxon>Andropogoneae</taxon>
        <taxon>Saccharinae</taxon>
        <taxon>Miscanthus</taxon>
    </lineage>
</organism>
<dbReference type="Proteomes" id="UP000604825">
    <property type="component" value="Unassembled WGS sequence"/>
</dbReference>
<evidence type="ECO:0000259" key="1">
    <source>
        <dbReference type="Pfam" id="PF00646"/>
    </source>
</evidence>
<keyword evidence="4" id="KW-1185">Reference proteome</keyword>
<feature type="domain" description="F-box protein AT5G49610-like beta-propeller" evidence="2">
    <location>
        <begin position="96"/>
        <end position="360"/>
    </location>
</feature>
<dbReference type="Pfam" id="PF23635">
    <property type="entry name" value="Beta-prop_AT5G49610-like"/>
    <property type="match status" value="1"/>
</dbReference>
<gene>
    <name evidence="3" type="ORF">NCGR_LOCUS14831</name>
</gene>
<dbReference type="InterPro" id="IPR036047">
    <property type="entry name" value="F-box-like_dom_sf"/>
</dbReference>
<dbReference type="PANTHER" id="PTHR32133:SF297">
    <property type="entry name" value="F-BOX DOMAIN-CONTAINING PROTEIN"/>
    <property type="match status" value="1"/>
</dbReference>
<name>A0A811NFY6_9POAL</name>
<dbReference type="InterPro" id="IPR001810">
    <property type="entry name" value="F-box_dom"/>
</dbReference>